<reference evidence="7 8" key="1">
    <citation type="submission" date="2024-01" db="EMBL/GenBank/DDBJ databases">
        <title>The complete chloroplast genome sequence of Lithospermum erythrorhizon: insights into the phylogenetic relationship among Boraginaceae species and the maternal lineages of purple gromwells.</title>
        <authorList>
            <person name="Okada T."/>
            <person name="Watanabe K."/>
        </authorList>
    </citation>
    <scope>NUCLEOTIDE SEQUENCE [LARGE SCALE GENOMIC DNA]</scope>
</reference>
<feature type="compositionally biased region" description="Low complexity" evidence="5">
    <location>
        <begin position="126"/>
        <end position="145"/>
    </location>
</feature>
<keyword evidence="3" id="KW-0862">Zinc</keyword>
<dbReference type="InterPro" id="IPR006564">
    <property type="entry name" value="Znf_PMZ"/>
</dbReference>
<evidence type="ECO:0000256" key="5">
    <source>
        <dbReference type="SAM" id="MobiDB-lite"/>
    </source>
</evidence>
<protein>
    <recommendedName>
        <fullName evidence="6">SWIM-type domain-containing protein</fullName>
    </recommendedName>
</protein>
<organism evidence="7 8">
    <name type="scientific">Lithospermum erythrorhizon</name>
    <name type="common">Purple gromwell</name>
    <name type="synonym">Lithospermum officinale var. erythrorhizon</name>
    <dbReference type="NCBI Taxonomy" id="34254"/>
    <lineage>
        <taxon>Eukaryota</taxon>
        <taxon>Viridiplantae</taxon>
        <taxon>Streptophyta</taxon>
        <taxon>Embryophyta</taxon>
        <taxon>Tracheophyta</taxon>
        <taxon>Spermatophyta</taxon>
        <taxon>Magnoliopsida</taxon>
        <taxon>eudicotyledons</taxon>
        <taxon>Gunneridae</taxon>
        <taxon>Pentapetalae</taxon>
        <taxon>asterids</taxon>
        <taxon>lamiids</taxon>
        <taxon>Boraginales</taxon>
        <taxon>Boraginaceae</taxon>
        <taxon>Boraginoideae</taxon>
        <taxon>Lithospermeae</taxon>
        <taxon>Lithospermum</taxon>
    </lineage>
</organism>
<gene>
    <name evidence="7" type="ORF">LIER_43772</name>
</gene>
<evidence type="ECO:0000313" key="8">
    <source>
        <dbReference type="Proteomes" id="UP001454036"/>
    </source>
</evidence>
<comment type="caution">
    <text evidence="7">The sequence shown here is derived from an EMBL/GenBank/DDBJ whole genome shotgun (WGS) entry which is preliminary data.</text>
</comment>
<dbReference type="PANTHER" id="PTHR31973:SF187">
    <property type="entry name" value="MUTATOR TRANSPOSASE MUDRA PROTEIN"/>
    <property type="match status" value="1"/>
</dbReference>
<dbReference type="PROSITE" id="PS50966">
    <property type="entry name" value="ZF_SWIM"/>
    <property type="match status" value="1"/>
</dbReference>
<sequence>MTCPRVNEDLMKCETKIFDYITRSSGSPSYEVTYAKHGFVVDIDKNHFSCGMWQLDGMPCVHAVCVYKSHNKGPKKFVHQDFHKSTWLNVYSQFLEPLPQCEDMSAQICNGRRNPTHVEHEKESRSSSSQPAPSTSVETSPSEELPQTHRLEDGPKVEELVAFLTNHLTNVAPSPFLRT</sequence>
<evidence type="ECO:0000259" key="6">
    <source>
        <dbReference type="PROSITE" id="PS50966"/>
    </source>
</evidence>
<dbReference type="PANTHER" id="PTHR31973">
    <property type="entry name" value="POLYPROTEIN, PUTATIVE-RELATED"/>
    <property type="match status" value="1"/>
</dbReference>
<feature type="compositionally biased region" description="Basic and acidic residues" evidence="5">
    <location>
        <begin position="146"/>
        <end position="156"/>
    </location>
</feature>
<keyword evidence="2 4" id="KW-0863">Zinc-finger</keyword>
<feature type="region of interest" description="Disordered" evidence="5">
    <location>
        <begin position="115"/>
        <end position="156"/>
    </location>
</feature>
<name>A0AAV3QRU0_LITER</name>
<dbReference type="SMART" id="SM00575">
    <property type="entry name" value="ZnF_PMZ"/>
    <property type="match status" value="1"/>
</dbReference>
<evidence type="ECO:0000256" key="3">
    <source>
        <dbReference type="ARBA" id="ARBA00022833"/>
    </source>
</evidence>
<proteinExistence type="predicted"/>
<dbReference type="AlphaFoldDB" id="A0AAV3QRU0"/>
<keyword evidence="1" id="KW-0479">Metal-binding</keyword>
<accession>A0AAV3QRU0</accession>
<dbReference type="EMBL" id="BAABME010038590">
    <property type="protein sequence ID" value="GAA0166822.1"/>
    <property type="molecule type" value="Genomic_DNA"/>
</dbReference>
<evidence type="ECO:0000256" key="4">
    <source>
        <dbReference type="PROSITE-ProRule" id="PRU00325"/>
    </source>
</evidence>
<feature type="compositionally biased region" description="Basic and acidic residues" evidence="5">
    <location>
        <begin position="116"/>
        <end position="125"/>
    </location>
</feature>
<feature type="domain" description="SWIM-type" evidence="6">
    <location>
        <begin position="39"/>
        <end position="71"/>
    </location>
</feature>
<keyword evidence="8" id="KW-1185">Reference proteome</keyword>
<dbReference type="GO" id="GO:0008270">
    <property type="term" value="F:zinc ion binding"/>
    <property type="evidence" value="ECO:0007669"/>
    <property type="project" value="UniProtKB-KW"/>
</dbReference>
<evidence type="ECO:0000256" key="2">
    <source>
        <dbReference type="ARBA" id="ARBA00022771"/>
    </source>
</evidence>
<evidence type="ECO:0000256" key="1">
    <source>
        <dbReference type="ARBA" id="ARBA00022723"/>
    </source>
</evidence>
<dbReference type="InterPro" id="IPR007527">
    <property type="entry name" value="Znf_SWIM"/>
</dbReference>
<dbReference type="Proteomes" id="UP001454036">
    <property type="component" value="Unassembled WGS sequence"/>
</dbReference>
<evidence type="ECO:0000313" key="7">
    <source>
        <dbReference type="EMBL" id="GAA0166822.1"/>
    </source>
</evidence>